<name>A0A4R5BVR9_9ACTN</name>
<organism evidence="2 3">
    <name type="scientific">Actinomadura rubrisoli</name>
    <dbReference type="NCBI Taxonomy" id="2530368"/>
    <lineage>
        <taxon>Bacteria</taxon>
        <taxon>Bacillati</taxon>
        <taxon>Actinomycetota</taxon>
        <taxon>Actinomycetes</taxon>
        <taxon>Streptosporangiales</taxon>
        <taxon>Thermomonosporaceae</taxon>
        <taxon>Actinomadura</taxon>
    </lineage>
</organism>
<protein>
    <submittedName>
        <fullName evidence="2">Uncharacterized protein</fullName>
    </submittedName>
</protein>
<keyword evidence="3" id="KW-1185">Reference proteome</keyword>
<comment type="caution">
    <text evidence="2">The sequence shown here is derived from an EMBL/GenBank/DDBJ whole genome shotgun (WGS) entry which is preliminary data.</text>
</comment>
<accession>A0A4R5BVR9</accession>
<reference evidence="2 3" key="1">
    <citation type="submission" date="2019-03" db="EMBL/GenBank/DDBJ databases">
        <title>Draft genome sequences of novel Actinobacteria.</title>
        <authorList>
            <person name="Sahin N."/>
            <person name="Ay H."/>
            <person name="Saygin H."/>
        </authorList>
    </citation>
    <scope>NUCLEOTIDE SEQUENCE [LARGE SCALE GENOMIC DNA]</scope>
    <source>
        <strain evidence="2 3">H3C3</strain>
    </source>
</reference>
<gene>
    <name evidence="2" type="ORF">E1298_15140</name>
</gene>
<dbReference type="EMBL" id="SMKU01000065">
    <property type="protein sequence ID" value="TDD88344.1"/>
    <property type="molecule type" value="Genomic_DNA"/>
</dbReference>
<evidence type="ECO:0000256" key="1">
    <source>
        <dbReference type="SAM" id="MobiDB-lite"/>
    </source>
</evidence>
<dbReference type="RefSeq" id="WP_131893580.1">
    <property type="nucleotide sequence ID" value="NZ_SMKU01000065.1"/>
</dbReference>
<dbReference type="Proteomes" id="UP000294513">
    <property type="component" value="Unassembled WGS sequence"/>
</dbReference>
<feature type="compositionally biased region" description="Basic and acidic residues" evidence="1">
    <location>
        <begin position="11"/>
        <end position="20"/>
    </location>
</feature>
<feature type="region of interest" description="Disordered" evidence="1">
    <location>
        <begin position="1"/>
        <end position="20"/>
    </location>
</feature>
<dbReference type="OrthoDB" id="3478846at2"/>
<evidence type="ECO:0000313" key="3">
    <source>
        <dbReference type="Proteomes" id="UP000294513"/>
    </source>
</evidence>
<evidence type="ECO:0000313" key="2">
    <source>
        <dbReference type="EMBL" id="TDD88344.1"/>
    </source>
</evidence>
<dbReference type="AlphaFoldDB" id="A0A4R5BVR9"/>
<sequence length="212" mass="22951">MGSSGAGEAGTSERFDGTEHPHAYPKLYELMNALRRRRLSVELRASPLAVIVTRPDGPAEAVRTVTCKPRVTDAERMWFFDDATGEPIAEAEHIIEAAVIIAGDPGKPAVTPYGPMDALYAAVRRRIPQINARCESVPQTSWLEGAKATGNHLHVSYQGEKRRISWDDDAESYVWSTGPDTGGRLSVDVEQAAERIAWALGAPISADPTAEG</sequence>
<proteinExistence type="predicted"/>